<organism evidence="1 2">
    <name type="scientific">Stephania yunnanensis</name>
    <dbReference type="NCBI Taxonomy" id="152371"/>
    <lineage>
        <taxon>Eukaryota</taxon>
        <taxon>Viridiplantae</taxon>
        <taxon>Streptophyta</taxon>
        <taxon>Embryophyta</taxon>
        <taxon>Tracheophyta</taxon>
        <taxon>Spermatophyta</taxon>
        <taxon>Magnoliopsida</taxon>
        <taxon>Ranunculales</taxon>
        <taxon>Menispermaceae</taxon>
        <taxon>Menispermoideae</taxon>
        <taxon>Cissampelideae</taxon>
        <taxon>Stephania</taxon>
    </lineage>
</organism>
<dbReference type="Proteomes" id="UP001420932">
    <property type="component" value="Unassembled WGS sequence"/>
</dbReference>
<proteinExistence type="predicted"/>
<keyword evidence="2" id="KW-1185">Reference proteome</keyword>
<protein>
    <submittedName>
        <fullName evidence="1">Uncharacterized protein</fullName>
    </submittedName>
</protein>
<comment type="caution">
    <text evidence="1">The sequence shown here is derived from an EMBL/GenBank/DDBJ whole genome shotgun (WGS) entry which is preliminary data.</text>
</comment>
<gene>
    <name evidence="1" type="ORF">Syun_017026</name>
</gene>
<name>A0AAP0P2Z3_9MAGN</name>
<accession>A0AAP0P2Z3</accession>
<dbReference type="AlphaFoldDB" id="A0AAP0P2Z3"/>
<reference evidence="1 2" key="1">
    <citation type="submission" date="2024-01" db="EMBL/GenBank/DDBJ databases">
        <title>Genome assemblies of Stephania.</title>
        <authorList>
            <person name="Yang L."/>
        </authorList>
    </citation>
    <scope>NUCLEOTIDE SEQUENCE [LARGE SCALE GENOMIC DNA]</scope>
    <source>
        <strain evidence="1">YNDBR</strain>
        <tissue evidence="1">Leaf</tissue>
    </source>
</reference>
<evidence type="ECO:0000313" key="1">
    <source>
        <dbReference type="EMBL" id="KAK9128229.1"/>
    </source>
</evidence>
<dbReference type="EMBL" id="JBBNAF010000007">
    <property type="protein sequence ID" value="KAK9128229.1"/>
    <property type="molecule type" value="Genomic_DNA"/>
</dbReference>
<sequence>MNVPAIHGGLLKPDVVEGWWKNGYSNTTTSQQQQNFIPISVLLAAGTHGWSPLEHTTVLDGDFTAFTTALKDSKYS</sequence>
<evidence type="ECO:0000313" key="2">
    <source>
        <dbReference type="Proteomes" id="UP001420932"/>
    </source>
</evidence>